<evidence type="ECO:0000256" key="4">
    <source>
        <dbReference type="ARBA" id="ARBA00022729"/>
    </source>
</evidence>
<comment type="caution">
    <text evidence="8">The sequence shown here is derived from an EMBL/GenBank/DDBJ whole genome shotgun (WGS) entry which is preliminary data.</text>
</comment>
<evidence type="ECO:0000256" key="6">
    <source>
        <dbReference type="ARBA" id="ARBA00023121"/>
    </source>
</evidence>
<evidence type="ECO:0000256" key="3">
    <source>
        <dbReference type="ARBA" id="ARBA00022525"/>
    </source>
</evidence>
<dbReference type="InterPro" id="IPR008632">
    <property type="entry name" value="Gp-FAR-1"/>
</dbReference>
<proteinExistence type="inferred from homology"/>
<dbReference type="Gene3D" id="1.20.120.1100">
    <property type="match status" value="1"/>
</dbReference>
<feature type="non-terminal residue" evidence="8">
    <location>
        <position position="1"/>
    </location>
</feature>
<keyword evidence="4 7" id="KW-0732">Signal</keyword>
<sequence length="229" mass="25883">SEMSRLLVLALSLCLAIHAGPLPSIPEETSSELLEKSSEIVELPYPDKFPELSDFATEEEEGESSEERLSDEDRKTLEELILNPTITEEYVLNMTEPVDDRKTLGQKLKALVVKFQAKVKNLGANAKEVVDLVKENIRSMRNKKMDPNATDEEVKKTAWNKMVYTVKRWLALNDEGKAQLRKNFPRLAKALDSKKLQKQLCGFSCVVIDNHNENKAARARESPTVESPQ</sequence>
<gene>
    <name evidence="8" type="ORF">PFISCL1PPCAC_1009</name>
</gene>
<keyword evidence="3" id="KW-0964">Secreted</keyword>
<keyword evidence="9" id="KW-1185">Reference proteome</keyword>
<dbReference type="AlphaFoldDB" id="A0AAV5URF8"/>
<evidence type="ECO:0000256" key="5">
    <source>
        <dbReference type="ARBA" id="ARBA00023054"/>
    </source>
</evidence>
<name>A0AAV5URF8_9BILA</name>
<accession>A0AAV5URF8</accession>
<feature type="signal peptide" evidence="7">
    <location>
        <begin position="1"/>
        <end position="19"/>
    </location>
</feature>
<protein>
    <submittedName>
        <fullName evidence="8">Uncharacterized protein</fullName>
    </submittedName>
</protein>
<organism evidence="8 9">
    <name type="scientific">Pristionchus fissidentatus</name>
    <dbReference type="NCBI Taxonomy" id="1538716"/>
    <lineage>
        <taxon>Eukaryota</taxon>
        <taxon>Metazoa</taxon>
        <taxon>Ecdysozoa</taxon>
        <taxon>Nematoda</taxon>
        <taxon>Chromadorea</taxon>
        <taxon>Rhabditida</taxon>
        <taxon>Rhabditina</taxon>
        <taxon>Diplogasteromorpha</taxon>
        <taxon>Diplogasteroidea</taxon>
        <taxon>Neodiplogasteridae</taxon>
        <taxon>Pristionchus</taxon>
    </lineage>
</organism>
<reference evidence="8" key="1">
    <citation type="submission" date="2023-10" db="EMBL/GenBank/DDBJ databases">
        <title>Genome assembly of Pristionchus species.</title>
        <authorList>
            <person name="Yoshida K."/>
            <person name="Sommer R.J."/>
        </authorList>
    </citation>
    <scope>NUCLEOTIDE SEQUENCE</scope>
    <source>
        <strain evidence="8">RS5133</strain>
    </source>
</reference>
<evidence type="ECO:0000313" key="8">
    <source>
        <dbReference type="EMBL" id="GMT09712.1"/>
    </source>
</evidence>
<evidence type="ECO:0000256" key="1">
    <source>
        <dbReference type="ARBA" id="ARBA00004613"/>
    </source>
</evidence>
<evidence type="ECO:0000256" key="7">
    <source>
        <dbReference type="SAM" id="SignalP"/>
    </source>
</evidence>
<comment type="subcellular location">
    <subcellularLocation>
        <location evidence="1">Secreted</location>
    </subcellularLocation>
</comment>
<comment type="similarity">
    <text evidence="2">Belongs to the fatty-acid and retinol-binding protein (FARBP) family.</text>
</comment>
<dbReference type="Proteomes" id="UP001432322">
    <property type="component" value="Unassembled WGS sequence"/>
</dbReference>
<keyword evidence="6" id="KW-0446">Lipid-binding</keyword>
<dbReference type="GO" id="GO:0005576">
    <property type="term" value="C:extracellular region"/>
    <property type="evidence" value="ECO:0007669"/>
    <property type="project" value="UniProtKB-SubCell"/>
</dbReference>
<feature type="chain" id="PRO_5043753121" evidence="7">
    <location>
        <begin position="20"/>
        <end position="229"/>
    </location>
</feature>
<dbReference type="Pfam" id="PF05823">
    <property type="entry name" value="Gp-FAR-1"/>
    <property type="match status" value="1"/>
</dbReference>
<dbReference type="GO" id="GO:0008289">
    <property type="term" value="F:lipid binding"/>
    <property type="evidence" value="ECO:0007669"/>
    <property type="project" value="UniProtKB-KW"/>
</dbReference>
<evidence type="ECO:0000313" key="9">
    <source>
        <dbReference type="Proteomes" id="UP001432322"/>
    </source>
</evidence>
<keyword evidence="5" id="KW-0175">Coiled coil</keyword>
<dbReference type="EMBL" id="BTSY01000001">
    <property type="protein sequence ID" value="GMT09712.1"/>
    <property type="molecule type" value="Genomic_DNA"/>
</dbReference>
<evidence type="ECO:0000256" key="2">
    <source>
        <dbReference type="ARBA" id="ARBA00006648"/>
    </source>
</evidence>